<evidence type="ECO:0000313" key="12">
    <source>
        <dbReference type="EMBL" id="CAF3859563.1"/>
    </source>
</evidence>
<feature type="transmembrane region" description="Helical" evidence="10">
    <location>
        <begin position="793"/>
        <end position="810"/>
    </location>
</feature>
<evidence type="ECO:0000256" key="3">
    <source>
        <dbReference type="ARBA" id="ARBA00022475"/>
    </source>
</evidence>
<gene>
    <name evidence="12" type="ORF">UXM345_LOCUS8300</name>
</gene>
<dbReference type="AlphaFoldDB" id="A0A819F463"/>
<feature type="domain" description="Ion transport" evidence="11">
    <location>
        <begin position="753"/>
        <end position="961"/>
    </location>
</feature>
<evidence type="ECO:0000256" key="6">
    <source>
        <dbReference type="ARBA" id="ARBA00022989"/>
    </source>
</evidence>
<keyword evidence="3" id="KW-1003">Cell membrane</keyword>
<evidence type="ECO:0000313" key="13">
    <source>
        <dbReference type="Proteomes" id="UP000663842"/>
    </source>
</evidence>
<organism evidence="12 13">
    <name type="scientific">Rotaria magnacalcarata</name>
    <dbReference type="NCBI Taxonomy" id="392030"/>
    <lineage>
        <taxon>Eukaryota</taxon>
        <taxon>Metazoa</taxon>
        <taxon>Spiralia</taxon>
        <taxon>Gnathifera</taxon>
        <taxon>Rotifera</taxon>
        <taxon>Eurotatoria</taxon>
        <taxon>Bdelloidea</taxon>
        <taxon>Philodinida</taxon>
        <taxon>Philodinidae</taxon>
        <taxon>Rotaria</taxon>
    </lineage>
</organism>
<dbReference type="GO" id="GO:0019228">
    <property type="term" value="P:neuronal action potential"/>
    <property type="evidence" value="ECO:0007669"/>
    <property type="project" value="TreeGrafter"/>
</dbReference>
<dbReference type="Gene3D" id="1.10.287.70">
    <property type="match status" value="3"/>
</dbReference>
<feature type="transmembrane region" description="Helical" evidence="10">
    <location>
        <begin position="522"/>
        <end position="543"/>
    </location>
</feature>
<evidence type="ECO:0000256" key="4">
    <source>
        <dbReference type="ARBA" id="ARBA00022692"/>
    </source>
</evidence>
<dbReference type="GO" id="GO:0005248">
    <property type="term" value="F:voltage-gated sodium channel activity"/>
    <property type="evidence" value="ECO:0007669"/>
    <property type="project" value="TreeGrafter"/>
</dbReference>
<feature type="domain" description="Ion transport" evidence="11">
    <location>
        <begin position="331"/>
        <end position="538"/>
    </location>
</feature>
<dbReference type="Proteomes" id="UP000663842">
    <property type="component" value="Unassembled WGS sequence"/>
</dbReference>
<dbReference type="PANTHER" id="PTHR10037">
    <property type="entry name" value="VOLTAGE-GATED CATION CHANNEL CALCIUM AND SODIUM"/>
    <property type="match status" value="1"/>
</dbReference>
<keyword evidence="2" id="KW-0813">Transport</keyword>
<keyword evidence="5" id="KW-0677">Repeat</keyword>
<keyword evidence="9" id="KW-0325">Glycoprotein</keyword>
<comment type="caution">
    <text evidence="12">The sequence shown here is derived from an EMBL/GenBank/DDBJ whole genome shotgun (WGS) entry which is preliminary data.</text>
</comment>
<keyword evidence="8" id="KW-1015">Disulfide bond</keyword>
<protein>
    <recommendedName>
        <fullName evidence="11">Ion transport domain-containing protein</fullName>
    </recommendedName>
</protein>
<keyword evidence="4 10" id="KW-0812">Transmembrane</keyword>
<reference evidence="12" key="1">
    <citation type="submission" date="2021-02" db="EMBL/GenBank/DDBJ databases">
        <authorList>
            <person name="Nowell W R."/>
        </authorList>
    </citation>
    <scope>NUCLEOTIDE SEQUENCE</scope>
</reference>
<dbReference type="PANTHER" id="PTHR10037:SF288">
    <property type="entry name" value="SODIUM CHANNEL PROTEIN PARA"/>
    <property type="match status" value="1"/>
</dbReference>
<feature type="transmembrane region" description="Helical" evidence="10">
    <location>
        <begin position="109"/>
        <end position="134"/>
    </location>
</feature>
<evidence type="ECO:0000256" key="2">
    <source>
        <dbReference type="ARBA" id="ARBA00022448"/>
    </source>
</evidence>
<evidence type="ECO:0000256" key="9">
    <source>
        <dbReference type="ARBA" id="ARBA00023180"/>
    </source>
</evidence>
<dbReference type="Pfam" id="PF00520">
    <property type="entry name" value="Ion_trans"/>
    <property type="match status" value="3"/>
</dbReference>
<evidence type="ECO:0000259" key="11">
    <source>
        <dbReference type="Pfam" id="PF00520"/>
    </source>
</evidence>
<comment type="subcellular location">
    <subcellularLocation>
        <location evidence="1">Cell membrane</location>
        <topology evidence="1">Multi-pass membrane protein</topology>
    </subcellularLocation>
</comment>
<feature type="transmembrane region" description="Helical" evidence="10">
    <location>
        <begin position="321"/>
        <end position="349"/>
    </location>
</feature>
<feature type="transmembrane region" description="Helical" evidence="10">
    <location>
        <begin position="822"/>
        <end position="842"/>
    </location>
</feature>
<evidence type="ECO:0000256" key="7">
    <source>
        <dbReference type="ARBA" id="ARBA00023136"/>
    </source>
</evidence>
<feature type="transmembrane region" description="Helical" evidence="10">
    <location>
        <begin position="449"/>
        <end position="474"/>
    </location>
</feature>
<feature type="domain" description="Ion transport" evidence="11">
    <location>
        <begin position="28"/>
        <end position="138"/>
    </location>
</feature>
<dbReference type="InterPro" id="IPR005821">
    <property type="entry name" value="Ion_trans_dom"/>
</dbReference>
<evidence type="ECO:0000256" key="10">
    <source>
        <dbReference type="SAM" id="Phobius"/>
    </source>
</evidence>
<feature type="transmembrane region" description="Helical" evidence="10">
    <location>
        <begin position="886"/>
        <end position="906"/>
    </location>
</feature>
<feature type="transmembrane region" description="Helical" evidence="10">
    <location>
        <begin position="399"/>
        <end position="420"/>
    </location>
</feature>
<dbReference type="FunFam" id="1.20.120.350:FF:000019">
    <property type="entry name" value="Sodium channel protein"/>
    <property type="match status" value="1"/>
</dbReference>
<feature type="transmembrane region" description="Helical" evidence="10">
    <location>
        <begin position="755"/>
        <end position="773"/>
    </location>
</feature>
<name>A0A819F463_9BILA</name>
<dbReference type="InterPro" id="IPR027359">
    <property type="entry name" value="Volt_channel_dom_sf"/>
</dbReference>
<keyword evidence="7 10" id="KW-0472">Membrane</keyword>
<dbReference type="SUPFAM" id="SSF81324">
    <property type="entry name" value="Voltage-gated potassium channels"/>
    <property type="match status" value="3"/>
</dbReference>
<dbReference type="GO" id="GO:0086010">
    <property type="term" value="P:membrane depolarization during action potential"/>
    <property type="evidence" value="ECO:0007669"/>
    <property type="project" value="TreeGrafter"/>
</dbReference>
<evidence type="ECO:0000256" key="8">
    <source>
        <dbReference type="ARBA" id="ARBA00023157"/>
    </source>
</evidence>
<dbReference type="InterPro" id="IPR043203">
    <property type="entry name" value="VGCC_Ca_Na"/>
</dbReference>
<keyword evidence="6 10" id="KW-1133">Transmembrane helix</keyword>
<dbReference type="GO" id="GO:0001518">
    <property type="term" value="C:voltage-gated sodium channel complex"/>
    <property type="evidence" value="ECO:0007669"/>
    <property type="project" value="TreeGrafter"/>
</dbReference>
<accession>A0A819F463</accession>
<sequence length="971" mass="111244">MKLRCCNEAGVDFPLLSIIIRRVEMLTFMTHWYKDNELYRLCGNASGSTKCPAGYVCWKDRGINPNFGYTSFDNYGWAMLACFRLMAQDYWENLYLLILSAAGRYQFPYFVAVIFFGSFYMVNLFLAIVAMYYAEEQKIVAAEKENRKKRRIEDELEIQKDKEQKSLEVHADRHVDNEQYLKNILNVQGSKNETSYCNVSIEVERKGKKNKLNNVQSSQASSSNFQCDNSITIATTLPIVNETQQNSANEDKEIQRFYEVESHIQCALSTEVLRAKKSDRNSVQSKNMDTTNTRGAVLIKFLRIYCWECNCRLPILKKIQAIINFFILDGFVDLFIILCIICNTLLMALDHHGQSKKMTRILTIGNSFFTIIFTTEVTLKIIAMTPSKYLKNGWNKFDFLIVVVSLAELGFVHIKGLSVLRSFRLLRIFKLAKSWQTLNRLMATIGKSIGALANLTLVLVIFIFIFSVVGMQLFGQKYTEKFGKDIPRWNFCDFFHSFMIVFRVLCGEWIESMWTCLECAGWPCIPFFILTFLVGNLVTSMGYTNGGNNHNLDQLGYFISPNWKMIEISCDDDNISLLHQSIFKLFLALLLASFGSDVLSSEGEKENKIGEAINRIPRFFHFLTGHIFCGNKRQKDTDIKSNNNETGTCIQPFSAIEELNNNLSSPKLYTSAEVNVPVPLINDSSKVYEDIEMYPMNDDTITSRATCQTLPMPPDCCPNMISEHFSCCAKCIPKSIEKRWTNIRGRCLRLIEHSYFEWFVIASILASSTALALEDINTRQQPTFSKLFAIFDKIFTIIFTIELILKWFAYGIKKYFTDRWNILDFVIVIVSIIGTTLDSLGVSDVPALTSMRALRALRPLKTLSLFEGIRLVVNAFLGTISSVSNVLLVCLVFWLIFSIIGVQLFAGKFYKCVYPGTHDRVDILENVTNKIDCLSKNFTWENSRLNFDHVLNGYLALLQVVSYLIRLYKVK</sequence>
<dbReference type="EMBL" id="CAJOBF010000720">
    <property type="protein sequence ID" value="CAF3859563.1"/>
    <property type="molecule type" value="Genomic_DNA"/>
</dbReference>
<dbReference type="Gene3D" id="1.20.120.350">
    <property type="entry name" value="Voltage-gated potassium channels. Chain C"/>
    <property type="match status" value="2"/>
</dbReference>
<evidence type="ECO:0000256" key="5">
    <source>
        <dbReference type="ARBA" id="ARBA00022737"/>
    </source>
</evidence>
<evidence type="ECO:0000256" key="1">
    <source>
        <dbReference type="ARBA" id="ARBA00004651"/>
    </source>
</evidence>
<feature type="transmembrane region" description="Helical" evidence="10">
    <location>
        <begin position="361"/>
        <end position="379"/>
    </location>
</feature>
<proteinExistence type="predicted"/>